<organism evidence="1 2">
    <name type="scientific">Prorocentrum cordatum</name>
    <dbReference type="NCBI Taxonomy" id="2364126"/>
    <lineage>
        <taxon>Eukaryota</taxon>
        <taxon>Sar</taxon>
        <taxon>Alveolata</taxon>
        <taxon>Dinophyceae</taxon>
        <taxon>Prorocentrales</taxon>
        <taxon>Prorocentraceae</taxon>
        <taxon>Prorocentrum</taxon>
    </lineage>
</organism>
<evidence type="ECO:0000313" key="1">
    <source>
        <dbReference type="EMBL" id="CAK0813305.1"/>
    </source>
</evidence>
<comment type="caution">
    <text evidence="1">The sequence shown here is derived from an EMBL/GenBank/DDBJ whole genome shotgun (WGS) entry which is preliminary data.</text>
</comment>
<dbReference type="Proteomes" id="UP001189429">
    <property type="component" value="Unassembled WGS sequence"/>
</dbReference>
<evidence type="ECO:0000313" key="2">
    <source>
        <dbReference type="Proteomes" id="UP001189429"/>
    </source>
</evidence>
<keyword evidence="2" id="KW-1185">Reference proteome</keyword>
<sequence>AASVSARQAELYHQHSRMWAEGRCDFFDMRSLDVTFERFFAHLYQGGCNLLRARQALRGSAFVHGLSVARSDFPCARRAPRGFGRQALGRECDPMPWGARQLISADLLGGGRALEEQHAGAALVLQFDLYARPSEVLELVGSPIAVGHASQPSGVIVRPADDVGEGSAIEQARACAGLQRARPAKSGERQVSLAANRLRLQWLRLAPHSVRRGGPGEDCFGTFRDIAAIQSR</sequence>
<dbReference type="EMBL" id="CAUYUJ010005347">
    <property type="protein sequence ID" value="CAK0813305.1"/>
    <property type="molecule type" value="Genomic_DNA"/>
</dbReference>
<protein>
    <submittedName>
        <fullName evidence="1">Uncharacterized protein</fullName>
    </submittedName>
</protein>
<proteinExistence type="predicted"/>
<feature type="non-terminal residue" evidence="1">
    <location>
        <position position="1"/>
    </location>
</feature>
<gene>
    <name evidence="1" type="ORF">PCOR1329_LOCUS17295</name>
</gene>
<accession>A0ABN9R3G3</accession>
<feature type="non-terminal residue" evidence="1">
    <location>
        <position position="232"/>
    </location>
</feature>
<reference evidence="1" key="1">
    <citation type="submission" date="2023-10" db="EMBL/GenBank/DDBJ databases">
        <authorList>
            <person name="Chen Y."/>
            <person name="Shah S."/>
            <person name="Dougan E. K."/>
            <person name="Thang M."/>
            <person name="Chan C."/>
        </authorList>
    </citation>
    <scope>NUCLEOTIDE SEQUENCE [LARGE SCALE GENOMIC DNA]</scope>
</reference>
<name>A0ABN9R3G3_9DINO</name>